<reference evidence="2" key="1">
    <citation type="submission" date="2014-09" db="EMBL/GenBank/DDBJ databases">
        <authorList>
            <person name="Magalhaes I.L.F."/>
            <person name="Oliveira U."/>
            <person name="Santos F.R."/>
            <person name="Vidigal T.H.D.A."/>
            <person name="Brescovit A.D."/>
            <person name="Santos A.J."/>
        </authorList>
    </citation>
    <scope>NUCLEOTIDE SEQUENCE</scope>
    <source>
        <tissue evidence="2">Shoot tissue taken approximately 20 cm above the soil surface</tissue>
    </source>
</reference>
<sequence>MHKRSSRSLSSPLSRASCTWSSGPSGRRTPCRRSPCLASAASAMPPPTPTIRTARSACTTTAMRATSPCHTMECS</sequence>
<dbReference type="AlphaFoldDB" id="A0A0A9DDA5"/>
<evidence type="ECO:0000256" key="1">
    <source>
        <dbReference type="SAM" id="MobiDB-lite"/>
    </source>
</evidence>
<proteinExistence type="predicted"/>
<protein>
    <submittedName>
        <fullName evidence="2">Uncharacterized protein</fullName>
    </submittedName>
</protein>
<organism evidence="2">
    <name type="scientific">Arundo donax</name>
    <name type="common">Giant reed</name>
    <name type="synonym">Donax arundinaceus</name>
    <dbReference type="NCBI Taxonomy" id="35708"/>
    <lineage>
        <taxon>Eukaryota</taxon>
        <taxon>Viridiplantae</taxon>
        <taxon>Streptophyta</taxon>
        <taxon>Embryophyta</taxon>
        <taxon>Tracheophyta</taxon>
        <taxon>Spermatophyta</taxon>
        <taxon>Magnoliopsida</taxon>
        <taxon>Liliopsida</taxon>
        <taxon>Poales</taxon>
        <taxon>Poaceae</taxon>
        <taxon>PACMAD clade</taxon>
        <taxon>Arundinoideae</taxon>
        <taxon>Arundineae</taxon>
        <taxon>Arundo</taxon>
    </lineage>
</organism>
<evidence type="ECO:0000313" key="2">
    <source>
        <dbReference type="EMBL" id="JAD81742.1"/>
    </source>
</evidence>
<reference evidence="2" key="2">
    <citation type="journal article" date="2015" name="Data Brief">
        <title>Shoot transcriptome of the giant reed, Arundo donax.</title>
        <authorList>
            <person name="Barrero R.A."/>
            <person name="Guerrero F.D."/>
            <person name="Moolhuijzen P."/>
            <person name="Goolsby J.A."/>
            <person name="Tidwell J."/>
            <person name="Bellgard S.E."/>
            <person name="Bellgard M.I."/>
        </authorList>
    </citation>
    <scope>NUCLEOTIDE SEQUENCE</scope>
    <source>
        <tissue evidence="2">Shoot tissue taken approximately 20 cm above the soil surface</tissue>
    </source>
</reference>
<dbReference type="EMBL" id="GBRH01216153">
    <property type="protein sequence ID" value="JAD81742.1"/>
    <property type="molecule type" value="Transcribed_RNA"/>
</dbReference>
<name>A0A0A9DDA5_ARUDO</name>
<feature type="compositionally biased region" description="Low complexity" evidence="1">
    <location>
        <begin position="7"/>
        <end position="17"/>
    </location>
</feature>
<accession>A0A0A9DDA5</accession>
<feature type="region of interest" description="Disordered" evidence="1">
    <location>
        <begin position="1"/>
        <end position="51"/>
    </location>
</feature>